<keyword evidence="3" id="KW-1185">Reference proteome</keyword>
<feature type="transmembrane region" description="Helical" evidence="1">
    <location>
        <begin position="261"/>
        <end position="278"/>
    </location>
</feature>
<feature type="transmembrane region" description="Helical" evidence="1">
    <location>
        <begin position="175"/>
        <end position="192"/>
    </location>
</feature>
<protein>
    <recommendedName>
        <fullName evidence="4">O-antigen ligase domain-containing protein</fullName>
    </recommendedName>
</protein>
<evidence type="ECO:0000313" key="2">
    <source>
        <dbReference type="EMBL" id="MBK1856514.1"/>
    </source>
</evidence>
<gene>
    <name evidence="2" type="ORF">JIN83_16200</name>
</gene>
<accession>A0AAE2VF23</accession>
<keyword evidence="1" id="KW-1133">Transmembrane helix</keyword>
<feature type="transmembrane region" description="Helical" evidence="1">
    <location>
        <begin position="40"/>
        <end position="67"/>
    </location>
</feature>
<feature type="transmembrane region" description="Helical" evidence="1">
    <location>
        <begin position="461"/>
        <end position="483"/>
    </location>
</feature>
<keyword evidence="1" id="KW-0472">Membrane</keyword>
<feature type="transmembrane region" description="Helical" evidence="1">
    <location>
        <begin position="145"/>
        <end position="163"/>
    </location>
</feature>
<feature type="transmembrane region" description="Helical" evidence="1">
    <location>
        <begin position="228"/>
        <end position="249"/>
    </location>
</feature>
<comment type="caution">
    <text evidence="2">The sequence shown here is derived from an EMBL/GenBank/DDBJ whole genome shotgun (WGS) entry which is preliminary data.</text>
</comment>
<feature type="transmembrane region" description="Helical" evidence="1">
    <location>
        <begin position="400"/>
        <end position="419"/>
    </location>
</feature>
<feature type="transmembrane region" description="Helical" evidence="1">
    <location>
        <begin position="87"/>
        <end position="108"/>
    </location>
</feature>
<feature type="transmembrane region" description="Helical" evidence="1">
    <location>
        <begin position="439"/>
        <end position="455"/>
    </location>
</feature>
<dbReference type="RefSeq" id="WP_309491134.1">
    <property type="nucleotide sequence ID" value="NZ_JAENIG010000015.1"/>
</dbReference>
<feature type="transmembrane region" description="Helical" evidence="1">
    <location>
        <begin position="284"/>
        <end position="300"/>
    </location>
</feature>
<dbReference type="AlphaFoldDB" id="A0AAE2VF23"/>
<sequence>MNNSSLRLIVIMLVGGAIALFVTMGLFTTDANKIGGFFRYFAAVGVILAAIRPRGGILFLIICSGYLDMLKRFTTLEQSVSQIDIASVLVFAPLLVGGITLSTVLSWGRRGINKETKFEIKIFICCVIWTVLSLVPALSASGLRSLGNVLNYFIYPFLLVSVPRLMRDSTFIKQCVVVFVVSYVPVMALAIYEGNYGYVDITMDYLLAGYSQEIRQLYDVRPGAISTLSGPSSLSIMMSLIAGYLLVPYTIDGKFAVFRKGLLLSLPLAYGFMVAAYYTFGRTGWVVGVIFLGLVALLHMKKFIIYVAGVSTVVAAALFYLSAGYLIDNAVMHRIEKASRDVNTSDTTIQATTLGTFNGRLESMRQVVSDSDIWTPFGFKIAEKEVTSLPHPVHEMIGNLLVRFGYVPMCVMAVLGAFVTRKFLRLNASLPKGPLRNQFRIYVALALACFATAIGHGQTMFVFPINLLWALMFALAMGCYLCLKDQQLETAVSEANQDYASELERAVPTR</sequence>
<reference evidence="2" key="1">
    <citation type="submission" date="2021-01" db="EMBL/GenBank/DDBJ databases">
        <title>Modified the classification status of verrucomicrobia.</title>
        <authorList>
            <person name="Feng X."/>
        </authorList>
    </citation>
    <scope>NUCLEOTIDE SEQUENCE</scope>
    <source>
        <strain evidence="2">5K15</strain>
    </source>
</reference>
<evidence type="ECO:0008006" key="4">
    <source>
        <dbReference type="Google" id="ProtNLM"/>
    </source>
</evidence>
<proteinExistence type="predicted"/>
<feature type="transmembrane region" description="Helical" evidence="1">
    <location>
        <begin position="6"/>
        <end position="28"/>
    </location>
</feature>
<dbReference type="Proteomes" id="UP000634206">
    <property type="component" value="Unassembled WGS sequence"/>
</dbReference>
<name>A0AAE2VF23_9BACT</name>
<organism evidence="2 3">
    <name type="scientific">Oceaniferula flava</name>
    <dbReference type="NCBI Taxonomy" id="2800421"/>
    <lineage>
        <taxon>Bacteria</taxon>
        <taxon>Pseudomonadati</taxon>
        <taxon>Verrucomicrobiota</taxon>
        <taxon>Verrucomicrobiia</taxon>
        <taxon>Verrucomicrobiales</taxon>
        <taxon>Verrucomicrobiaceae</taxon>
        <taxon>Oceaniferula</taxon>
    </lineage>
</organism>
<evidence type="ECO:0000256" key="1">
    <source>
        <dbReference type="SAM" id="Phobius"/>
    </source>
</evidence>
<evidence type="ECO:0000313" key="3">
    <source>
        <dbReference type="Proteomes" id="UP000634206"/>
    </source>
</evidence>
<feature type="transmembrane region" description="Helical" evidence="1">
    <location>
        <begin position="120"/>
        <end position="139"/>
    </location>
</feature>
<feature type="transmembrane region" description="Helical" evidence="1">
    <location>
        <begin position="305"/>
        <end position="327"/>
    </location>
</feature>
<keyword evidence="1" id="KW-0812">Transmembrane</keyword>
<dbReference type="EMBL" id="JAENIG010000015">
    <property type="protein sequence ID" value="MBK1856514.1"/>
    <property type="molecule type" value="Genomic_DNA"/>
</dbReference>